<gene>
    <name evidence="11" type="ORF">FB45DRAFT_1057892</name>
</gene>
<reference evidence="11" key="1">
    <citation type="submission" date="2023-03" db="EMBL/GenBank/DDBJ databases">
        <title>Massive genome expansion in bonnet fungi (Mycena s.s.) driven by repeated elements and novel gene families across ecological guilds.</title>
        <authorList>
            <consortium name="Lawrence Berkeley National Laboratory"/>
            <person name="Harder C.B."/>
            <person name="Miyauchi S."/>
            <person name="Viragh M."/>
            <person name="Kuo A."/>
            <person name="Thoen E."/>
            <person name="Andreopoulos B."/>
            <person name="Lu D."/>
            <person name="Skrede I."/>
            <person name="Drula E."/>
            <person name="Henrissat B."/>
            <person name="Morin E."/>
            <person name="Kohler A."/>
            <person name="Barry K."/>
            <person name="LaButti K."/>
            <person name="Morin E."/>
            <person name="Salamov A."/>
            <person name="Lipzen A."/>
            <person name="Mereny Z."/>
            <person name="Hegedus B."/>
            <person name="Baldrian P."/>
            <person name="Stursova M."/>
            <person name="Weitz H."/>
            <person name="Taylor A."/>
            <person name="Grigoriev I.V."/>
            <person name="Nagy L.G."/>
            <person name="Martin F."/>
            <person name="Kauserud H."/>
        </authorList>
    </citation>
    <scope>NUCLEOTIDE SEQUENCE</scope>
    <source>
        <strain evidence="11">9284</strain>
    </source>
</reference>
<dbReference type="InterPro" id="IPR036259">
    <property type="entry name" value="MFS_trans_sf"/>
</dbReference>
<dbReference type="GO" id="GO:0005351">
    <property type="term" value="F:carbohydrate:proton symporter activity"/>
    <property type="evidence" value="ECO:0007669"/>
    <property type="project" value="TreeGrafter"/>
</dbReference>
<dbReference type="PROSITE" id="PS00216">
    <property type="entry name" value="SUGAR_TRANSPORT_1"/>
    <property type="match status" value="2"/>
</dbReference>
<dbReference type="InterPro" id="IPR003663">
    <property type="entry name" value="Sugar/inositol_transpt"/>
</dbReference>
<dbReference type="InterPro" id="IPR005828">
    <property type="entry name" value="MFS_sugar_transport-like"/>
</dbReference>
<accession>A0AAD7BX37</accession>
<name>A0AAD7BX37_9AGAR</name>
<feature type="transmembrane region" description="Helical" evidence="9">
    <location>
        <begin position="84"/>
        <end position="107"/>
    </location>
</feature>
<comment type="catalytic activity">
    <reaction evidence="7">
        <text>myo-inositol(out) + H(+)(out) = myo-inositol(in) + H(+)(in)</text>
        <dbReference type="Rhea" id="RHEA:60364"/>
        <dbReference type="ChEBI" id="CHEBI:15378"/>
        <dbReference type="ChEBI" id="CHEBI:17268"/>
    </reaction>
</comment>
<evidence type="ECO:0000256" key="2">
    <source>
        <dbReference type="ARBA" id="ARBA00010992"/>
    </source>
</evidence>
<protein>
    <submittedName>
        <fullName evidence="11">General substrate transporter</fullName>
    </submittedName>
</protein>
<feature type="domain" description="Major facilitator superfamily (MFS) profile" evidence="10">
    <location>
        <begin position="33"/>
        <end position="456"/>
    </location>
</feature>
<evidence type="ECO:0000256" key="7">
    <source>
        <dbReference type="ARBA" id="ARBA00049119"/>
    </source>
</evidence>
<evidence type="ECO:0000256" key="3">
    <source>
        <dbReference type="ARBA" id="ARBA00022448"/>
    </source>
</evidence>
<feature type="transmembrane region" description="Helical" evidence="9">
    <location>
        <begin position="315"/>
        <end position="336"/>
    </location>
</feature>
<evidence type="ECO:0000256" key="1">
    <source>
        <dbReference type="ARBA" id="ARBA00004141"/>
    </source>
</evidence>
<evidence type="ECO:0000313" key="11">
    <source>
        <dbReference type="EMBL" id="KAJ7632879.1"/>
    </source>
</evidence>
<dbReference type="SUPFAM" id="SSF103473">
    <property type="entry name" value="MFS general substrate transporter"/>
    <property type="match status" value="1"/>
</dbReference>
<evidence type="ECO:0000256" key="8">
    <source>
        <dbReference type="SAM" id="MobiDB-lite"/>
    </source>
</evidence>
<dbReference type="InterPro" id="IPR005829">
    <property type="entry name" value="Sugar_transporter_CS"/>
</dbReference>
<evidence type="ECO:0000313" key="12">
    <source>
        <dbReference type="Proteomes" id="UP001221142"/>
    </source>
</evidence>
<feature type="transmembrane region" description="Helical" evidence="9">
    <location>
        <begin position="343"/>
        <end position="362"/>
    </location>
</feature>
<organism evidence="11 12">
    <name type="scientific">Roridomyces roridus</name>
    <dbReference type="NCBI Taxonomy" id="1738132"/>
    <lineage>
        <taxon>Eukaryota</taxon>
        <taxon>Fungi</taxon>
        <taxon>Dikarya</taxon>
        <taxon>Basidiomycota</taxon>
        <taxon>Agaricomycotina</taxon>
        <taxon>Agaricomycetes</taxon>
        <taxon>Agaricomycetidae</taxon>
        <taxon>Agaricales</taxon>
        <taxon>Marasmiineae</taxon>
        <taxon>Mycenaceae</taxon>
        <taxon>Roridomyces</taxon>
    </lineage>
</organism>
<dbReference type="PROSITE" id="PS00217">
    <property type="entry name" value="SUGAR_TRANSPORT_2"/>
    <property type="match status" value="1"/>
</dbReference>
<feature type="compositionally biased region" description="Acidic residues" evidence="8">
    <location>
        <begin position="508"/>
        <end position="522"/>
    </location>
</feature>
<dbReference type="Gene3D" id="1.20.1250.20">
    <property type="entry name" value="MFS general substrate transporter like domains"/>
    <property type="match status" value="1"/>
</dbReference>
<dbReference type="PRINTS" id="PR00171">
    <property type="entry name" value="SUGRTRNSPORT"/>
</dbReference>
<dbReference type="InterPro" id="IPR020846">
    <property type="entry name" value="MFS_dom"/>
</dbReference>
<dbReference type="GO" id="GO:0016020">
    <property type="term" value="C:membrane"/>
    <property type="evidence" value="ECO:0007669"/>
    <property type="project" value="UniProtKB-SubCell"/>
</dbReference>
<evidence type="ECO:0000256" key="5">
    <source>
        <dbReference type="ARBA" id="ARBA00022989"/>
    </source>
</evidence>
<feature type="region of interest" description="Disordered" evidence="8">
    <location>
        <begin position="497"/>
        <end position="528"/>
    </location>
</feature>
<dbReference type="PROSITE" id="PS50850">
    <property type="entry name" value="MFS"/>
    <property type="match status" value="1"/>
</dbReference>
<evidence type="ECO:0000259" key="10">
    <source>
        <dbReference type="PROSITE" id="PS50850"/>
    </source>
</evidence>
<comment type="subcellular location">
    <subcellularLocation>
        <location evidence="1">Membrane</location>
        <topology evidence="1">Multi-pass membrane protein</topology>
    </subcellularLocation>
</comment>
<keyword evidence="5 9" id="KW-1133">Transmembrane helix</keyword>
<keyword evidence="12" id="KW-1185">Reference proteome</keyword>
<evidence type="ECO:0000256" key="6">
    <source>
        <dbReference type="ARBA" id="ARBA00023136"/>
    </source>
</evidence>
<dbReference type="AlphaFoldDB" id="A0AAD7BX37"/>
<dbReference type="PANTHER" id="PTHR48022:SF74">
    <property type="entry name" value="SUGAR TRANSPORTER, PUTATIVE (AFU_ORTHOLOGUE AFUA_8G02010)-RELATED"/>
    <property type="match status" value="1"/>
</dbReference>
<feature type="region of interest" description="Disordered" evidence="8">
    <location>
        <begin position="552"/>
        <end position="596"/>
    </location>
</feature>
<feature type="transmembrane region" description="Helical" evidence="9">
    <location>
        <begin position="368"/>
        <end position="392"/>
    </location>
</feature>
<dbReference type="Proteomes" id="UP001221142">
    <property type="component" value="Unassembled WGS sequence"/>
</dbReference>
<dbReference type="PANTHER" id="PTHR48022">
    <property type="entry name" value="PLASTIDIC GLUCOSE TRANSPORTER 4"/>
    <property type="match status" value="1"/>
</dbReference>
<feature type="transmembrane region" description="Helical" evidence="9">
    <location>
        <begin position="119"/>
        <end position="142"/>
    </location>
</feature>
<keyword evidence="3" id="KW-0813">Transport</keyword>
<keyword evidence="4 9" id="KW-0812">Transmembrane</keyword>
<keyword evidence="6 9" id="KW-0472">Membrane</keyword>
<comment type="caution">
    <text evidence="11">The sequence shown here is derived from an EMBL/GenBank/DDBJ whole genome shotgun (WGS) entry which is preliminary data.</text>
</comment>
<evidence type="ECO:0000256" key="4">
    <source>
        <dbReference type="ARBA" id="ARBA00022692"/>
    </source>
</evidence>
<dbReference type="InterPro" id="IPR050360">
    <property type="entry name" value="MFS_Sugar_Transporters"/>
</dbReference>
<sequence>MDFQTRIYRFLRPKSYSVVYPRSFVGQPLLYMSCAIASLGDGLFGFSQGIIATFQLQATFLNQFYGITISLEEMEQGTAHIPRLLPAIFIATLGIAAFFTSIASAYVLDYAGRRRSIQIGASFYLVASLIQIIATNFPVLVIGRAIQGVGAGILSSCVPVYLVEIAPADERGMFAAVEALCMGGGYALSAWAAGSFVLLVLSFVLPESPRWLIQNGFGAEALWTLADLHAAGDIEDKRTDDTCNSILDTLRLQRIRDCAQPNAIAPRWRNVFNYPRRTAIGFCVRMFSQLTGISAVLHFLPELLARTGLEIPRALFFTAVCALAYSVGPFPAIVVSDKVGRRGMLMVGSAGLAGALIFLGLMQHARGIIIGFCVYLFIHGGTWGPVPLLLSAELFPLWMRARGIAVSTASDWFFESVMLVTAPPLLRSLGGYYYLMLGGWCIISGLAVWCVSYEVKGMALEKVGTLFGDPQPPTDQLRQDDRVLLVRETGVQRGIPSKAQQVFGAGDGTEDGAEDGAEDGSEAGEIVRGRSAAGVEWTLADGIEMLGVRSTPVESLSVDSGPSTGPSCSSGTSVVESDAGEKEETPAETDGLLDEN</sequence>
<feature type="compositionally biased region" description="Low complexity" evidence="8">
    <location>
        <begin position="560"/>
        <end position="573"/>
    </location>
</feature>
<comment type="similarity">
    <text evidence="2">Belongs to the major facilitator superfamily. Sugar transporter (TC 2.A.1.1) family.</text>
</comment>
<dbReference type="EMBL" id="JARKIF010000008">
    <property type="protein sequence ID" value="KAJ7632879.1"/>
    <property type="molecule type" value="Genomic_DNA"/>
</dbReference>
<dbReference type="Pfam" id="PF00083">
    <property type="entry name" value="Sugar_tr"/>
    <property type="match status" value="2"/>
</dbReference>
<feature type="transmembrane region" description="Helical" evidence="9">
    <location>
        <begin position="186"/>
        <end position="205"/>
    </location>
</feature>
<evidence type="ECO:0000256" key="9">
    <source>
        <dbReference type="SAM" id="Phobius"/>
    </source>
</evidence>
<proteinExistence type="inferred from homology"/>
<feature type="transmembrane region" description="Helical" evidence="9">
    <location>
        <begin position="432"/>
        <end position="452"/>
    </location>
</feature>